<dbReference type="AlphaFoldDB" id="A0A494YTJ6"/>
<protein>
    <submittedName>
        <fullName evidence="1">Uncharacterized protein</fullName>
    </submittedName>
</protein>
<comment type="caution">
    <text evidence="1">The sequence shown here is derived from an EMBL/GenBank/DDBJ whole genome shotgun (WGS) entry which is preliminary data.</text>
</comment>
<keyword evidence="2" id="KW-1185">Reference proteome</keyword>
<reference evidence="1 2" key="1">
    <citation type="journal article" date="2016" name="Antonie Van Leeuwenhoek">
        <title>Lysinibacillus endophyticus sp. nov., an indole-3-acetic acid producing endophytic bacterium isolated from corn root (Zea mays cv. Xinken-5).</title>
        <authorList>
            <person name="Yu J."/>
            <person name="Guan X."/>
            <person name="Liu C."/>
            <person name="Xiang W."/>
            <person name="Yu Z."/>
            <person name="Liu X."/>
            <person name="Wang G."/>
        </authorList>
    </citation>
    <scope>NUCLEOTIDE SEQUENCE [LARGE SCALE GENOMIC DNA]</scope>
    <source>
        <strain evidence="1 2">DSM 100506</strain>
    </source>
</reference>
<evidence type="ECO:0000313" key="2">
    <source>
        <dbReference type="Proteomes" id="UP000272238"/>
    </source>
</evidence>
<dbReference type="Proteomes" id="UP000272238">
    <property type="component" value="Unassembled WGS sequence"/>
</dbReference>
<accession>A0A494YTJ6</accession>
<sequence length="193" mass="22740">MQRTANKDIKRALMNLLESRGSIRSEEAYAILKEKLNVSEEELAETYVDEKGHTRKVFEMRIMSIVEQLRKTGFMRRWDRLSETEKFGIWEKTSYANLKPEQKSEVKATIYLSKDLNERINTFIFNTKQLKDKQLNLLNQLQEKYNTILPTSKTEFHSIAAEFYFDNFLKPIISEIENTSLSAEDVRKILGME</sequence>
<evidence type="ECO:0000313" key="1">
    <source>
        <dbReference type="EMBL" id="RKQ13457.1"/>
    </source>
</evidence>
<gene>
    <name evidence="1" type="ORF">D8M03_16110</name>
</gene>
<dbReference type="RefSeq" id="WP_121215820.1">
    <property type="nucleotide sequence ID" value="NZ_RBZN01000063.1"/>
</dbReference>
<organism evidence="1 2">
    <name type="scientific">Ureibacillus endophyticus</name>
    <dbReference type="NCBI Taxonomy" id="1978490"/>
    <lineage>
        <taxon>Bacteria</taxon>
        <taxon>Bacillati</taxon>
        <taxon>Bacillota</taxon>
        <taxon>Bacilli</taxon>
        <taxon>Bacillales</taxon>
        <taxon>Caryophanaceae</taxon>
        <taxon>Ureibacillus</taxon>
    </lineage>
</organism>
<proteinExistence type="predicted"/>
<dbReference type="EMBL" id="RBZN01000063">
    <property type="protein sequence ID" value="RKQ13457.1"/>
    <property type="molecule type" value="Genomic_DNA"/>
</dbReference>
<name>A0A494YTJ6_9BACL</name>